<proteinExistence type="predicted"/>
<accession>A0A2H0VEV1</accession>
<name>A0A2H0VEV1_9BACT</name>
<evidence type="ECO:0000313" key="2">
    <source>
        <dbReference type="Proteomes" id="UP000230557"/>
    </source>
</evidence>
<evidence type="ECO:0008006" key="3">
    <source>
        <dbReference type="Google" id="ProtNLM"/>
    </source>
</evidence>
<organism evidence="1 2">
    <name type="scientific">Candidatus Doudnabacteria bacterium CG10_big_fil_rev_8_21_14_0_10_41_10</name>
    <dbReference type="NCBI Taxonomy" id="1974551"/>
    <lineage>
        <taxon>Bacteria</taxon>
        <taxon>Candidatus Doudnaibacteriota</taxon>
    </lineage>
</organism>
<dbReference type="Proteomes" id="UP000230557">
    <property type="component" value="Unassembled WGS sequence"/>
</dbReference>
<reference evidence="2" key="1">
    <citation type="submission" date="2017-09" db="EMBL/GenBank/DDBJ databases">
        <title>Depth-based differentiation of microbial function through sediment-hosted aquifers and enrichment of novel symbionts in the deep terrestrial subsurface.</title>
        <authorList>
            <person name="Probst A.J."/>
            <person name="Ladd B."/>
            <person name="Jarett J.K."/>
            <person name="Geller-Mcgrath D.E."/>
            <person name="Sieber C.M.K."/>
            <person name="Emerson J.B."/>
            <person name="Anantharaman K."/>
            <person name="Thomas B.C."/>
            <person name="Malmstrom R."/>
            <person name="Stieglmeier M."/>
            <person name="Klingl A."/>
            <person name="Woyke T."/>
            <person name="Ryan C.M."/>
            <person name="Banfield J.F."/>
        </authorList>
    </citation>
    <scope>NUCLEOTIDE SEQUENCE [LARGE SCALE GENOMIC DNA]</scope>
</reference>
<dbReference type="EMBL" id="PFAJ01000006">
    <property type="protein sequence ID" value="PIR97628.1"/>
    <property type="molecule type" value="Genomic_DNA"/>
</dbReference>
<gene>
    <name evidence="1" type="ORF">COT91_00550</name>
</gene>
<protein>
    <recommendedName>
        <fullName evidence="3">Pilus assembly protein PilO</fullName>
    </recommendedName>
</protein>
<evidence type="ECO:0000313" key="1">
    <source>
        <dbReference type="EMBL" id="PIR97628.1"/>
    </source>
</evidence>
<comment type="caution">
    <text evidence="1">The sequence shown here is derived from an EMBL/GenBank/DDBJ whole genome shotgun (WGS) entry which is preliminary data.</text>
</comment>
<sequence length="186" mass="20625">MLISVLAIAWVVLWPAFKDYKNAKAGLTATQIKLIEKNVTLDQIDLLMSNYEGEEARLADLKEALPTTPSVPDLIADLEELVFLNTMSISKLSVTEVVDPTGGAQPKSSQDEIIQEDPSGAFVKPKLVTLKIDLAVVGTADQFVNFLESIEKNLRLLEVKILNIEIGDGEEIPMFDMVIETYYQKQ</sequence>
<dbReference type="AlphaFoldDB" id="A0A2H0VEV1"/>
<dbReference type="InterPro" id="IPR014717">
    <property type="entry name" value="Transl_elong_EF1B/ribsomal_bS6"/>
</dbReference>
<dbReference type="Gene3D" id="3.30.70.60">
    <property type="match status" value="1"/>
</dbReference>